<reference evidence="2 3" key="1">
    <citation type="journal article" date="2021" name="BMC Genomics">
        <title>Datura genome reveals duplications of psychoactive alkaloid biosynthetic genes and high mutation rate following tissue culture.</title>
        <authorList>
            <person name="Rajewski A."/>
            <person name="Carter-House D."/>
            <person name="Stajich J."/>
            <person name="Litt A."/>
        </authorList>
    </citation>
    <scope>NUCLEOTIDE SEQUENCE [LARGE SCALE GENOMIC DNA]</scope>
    <source>
        <strain evidence="2">AR-01</strain>
    </source>
</reference>
<dbReference type="EMBL" id="JACEIK010018457">
    <property type="protein sequence ID" value="MCE5165996.1"/>
    <property type="molecule type" value="Genomic_DNA"/>
</dbReference>
<keyword evidence="3" id="KW-1185">Reference proteome</keyword>
<organism evidence="2 3">
    <name type="scientific">Datura stramonium</name>
    <name type="common">Jimsonweed</name>
    <name type="synonym">Common thornapple</name>
    <dbReference type="NCBI Taxonomy" id="4076"/>
    <lineage>
        <taxon>Eukaryota</taxon>
        <taxon>Viridiplantae</taxon>
        <taxon>Streptophyta</taxon>
        <taxon>Embryophyta</taxon>
        <taxon>Tracheophyta</taxon>
        <taxon>Spermatophyta</taxon>
        <taxon>Magnoliopsida</taxon>
        <taxon>eudicotyledons</taxon>
        <taxon>Gunneridae</taxon>
        <taxon>Pentapetalae</taxon>
        <taxon>asterids</taxon>
        <taxon>lamiids</taxon>
        <taxon>Solanales</taxon>
        <taxon>Solanaceae</taxon>
        <taxon>Solanoideae</taxon>
        <taxon>Datureae</taxon>
        <taxon>Datura</taxon>
    </lineage>
</organism>
<evidence type="ECO:0000256" key="1">
    <source>
        <dbReference type="SAM" id="MobiDB-lite"/>
    </source>
</evidence>
<accession>A0ABS8Y5P7</accession>
<gene>
    <name evidence="2" type="ORF">HAX54_013867</name>
</gene>
<comment type="caution">
    <text evidence="2">The sequence shown here is derived from an EMBL/GenBank/DDBJ whole genome shotgun (WGS) entry which is preliminary data.</text>
</comment>
<feature type="region of interest" description="Disordered" evidence="1">
    <location>
        <begin position="1"/>
        <end position="20"/>
    </location>
</feature>
<sequence>MPVVVEMGKPKEVDSDEEVETTEQVVYGCVGLTKTPVDAKELATDDSFSHRARPQVYGSC</sequence>
<evidence type="ECO:0000313" key="2">
    <source>
        <dbReference type="EMBL" id="MCE5165996.1"/>
    </source>
</evidence>
<name>A0ABS8Y5P7_DATST</name>
<evidence type="ECO:0000313" key="3">
    <source>
        <dbReference type="Proteomes" id="UP000823775"/>
    </source>
</evidence>
<proteinExistence type="predicted"/>
<dbReference type="Proteomes" id="UP000823775">
    <property type="component" value="Unassembled WGS sequence"/>
</dbReference>
<feature type="non-terminal residue" evidence="2">
    <location>
        <position position="60"/>
    </location>
</feature>
<protein>
    <submittedName>
        <fullName evidence="2">Uncharacterized protein</fullName>
    </submittedName>
</protein>